<accession>A0AAE0KUB9</accession>
<organism evidence="8 9">
    <name type="scientific">Cymbomonas tetramitiformis</name>
    <dbReference type="NCBI Taxonomy" id="36881"/>
    <lineage>
        <taxon>Eukaryota</taxon>
        <taxon>Viridiplantae</taxon>
        <taxon>Chlorophyta</taxon>
        <taxon>Pyramimonadophyceae</taxon>
        <taxon>Pyramimonadales</taxon>
        <taxon>Pyramimonadaceae</taxon>
        <taxon>Cymbomonas</taxon>
    </lineage>
</organism>
<keyword evidence="2" id="KW-0378">Hydrolase</keyword>
<feature type="region of interest" description="Disordered" evidence="6">
    <location>
        <begin position="304"/>
        <end position="334"/>
    </location>
</feature>
<comment type="subunit">
    <text evidence="5">Component of the PI(3,5)P2 regulatory complex at least composed of ATG18, SAC/FIG4, FAB1 and VAC14.</text>
</comment>
<gene>
    <name evidence="8" type="ORF">CYMTET_30031</name>
</gene>
<dbReference type="GO" id="GO:0005774">
    <property type="term" value="C:vacuolar membrane"/>
    <property type="evidence" value="ECO:0007669"/>
    <property type="project" value="UniProtKB-SubCell"/>
</dbReference>
<dbReference type="PANTHER" id="PTHR45738">
    <property type="entry name" value="POLYPHOSPHOINOSITIDE PHOSPHATASE"/>
    <property type="match status" value="1"/>
</dbReference>
<dbReference type="InterPro" id="IPR043573">
    <property type="entry name" value="Fig4-like"/>
</dbReference>
<protein>
    <recommendedName>
        <fullName evidence="7">SAC domain-containing protein</fullName>
    </recommendedName>
</protein>
<dbReference type="InterPro" id="IPR002013">
    <property type="entry name" value="SAC_dom"/>
</dbReference>
<feature type="compositionally biased region" description="Basic and acidic residues" evidence="6">
    <location>
        <begin position="358"/>
        <end position="368"/>
    </location>
</feature>
<dbReference type="GO" id="GO:0046856">
    <property type="term" value="P:phosphatidylinositol dephosphorylation"/>
    <property type="evidence" value="ECO:0007669"/>
    <property type="project" value="InterPro"/>
</dbReference>
<feature type="compositionally biased region" description="Basic and acidic residues" evidence="6">
    <location>
        <begin position="314"/>
        <end position="331"/>
    </location>
</feature>
<keyword evidence="3" id="KW-0472">Membrane</keyword>
<evidence type="ECO:0000256" key="3">
    <source>
        <dbReference type="ARBA" id="ARBA00023136"/>
    </source>
</evidence>
<evidence type="ECO:0000256" key="2">
    <source>
        <dbReference type="ARBA" id="ARBA00022801"/>
    </source>
</evidence>
<dbReference type="EMBL" id="LGRX02017194">
    <property type="protein sequence ID" value="KAK3261047.1"/>
    <property type="molecule type" value="Genomic_DNA"/>
</dbReference>
<keyword evidence="9" id="KW-1185">Reference proteome</keyword>
<feature type="region of interest" description="Disordered" evidence="6">
    <location>
        <begin position="356"/>
        <end position="390"/>
    </location>
</feature>
<name>A0AAE0KUB9_9CHLO</name>
<sequence>GYGFDNLSPLRHRDTRVSRASTSSPLAQTCDRPGCEEKVQTEVHVQQGVLRTNCIDCLDRTNVAQFALGMVALGQQLYALGLSDTPKIALNSGAMAVLMDMYQSMGDILALQYGGSEAHNKVFAQHRGKWKSLHRSQEFITSMRRFYNNTYTDAEKQDAINLFLGHFVPEPGKPALWDLESDCYLHYSPHPPASTVAADEGTPVRTGPAEGGTFTDIGPAEEGTPAGTGPSGWGQGCDLPAKPPRERQLTNCARHLARYPHAMRAVPLPHLRGTKLISFDRVLGERWFTLSPIHMYKDDNMVKEAKARHGKSKPKGDFGADRESRTPERAPTDTTVSWNSMLGWAFQDVLQYGTPSVAHDDSPADVHENYIAPPENHSLPDTSNSSSSSRSALGLSARYIPDMRQLGATYWRSRGDALPGSRSGHSVCALVITLTRRYHRSSAEVAHANVAVVEEHIAADASKL</sequence>
<feature type="compositionally biased region" description="Low complexity" evidence="6">
    <location>
        <begin position="379"/>
        <end position="390"/>
    </location>
</feature>
<evidence type="ECO:0000313" key="8">
    <source>
        <dbReference type="EMBL" id="KAK3261047.1"/>
    </source>
</evidence>
<reference evidence="8 9" key="1">
    <citation type="journal article" date="2015" name="Genome Biol. Evol.">
        <title>Comparative Genomics of a Bacterivorous Green Alga Reveals Evolutionary Causalities and Consequences of Phago-Mixotrophic Mode of Nutrition.</title>
        <authorList>
            <person name="Burns J.A."/>
            <person name="Paasch A."/>
            <person name="Narechania A."/>
            <person name="Kim E."/>
        </authorList>
    </citation>
    <scope>NUCLEOTIDE SEQUENCE [LARGE SCALE GENOMIC DNA]</scope>
    <source>
        <strain evidence="8 9">PLY_AMNH</strain>
    </source>
</reference>
<evidence type="ECO:0000256" key="6">
    <source>
        <dbReference type="SAM" id="MobiDB-lite"/>
    </source>
</evidence>
<comment type="caution">
    <text evidence="8">The sequence shown here is derived from an EMBL/GenBank/DDBJ whole genome shotgun (WGS) entry which is preliminary data.</text>
</comment>
<feature type="domain" description="SAC" evidence="7">
    <location>
        <begin position="1"/>
        <end position="115"/>
    </location>
</feature>
<evidence type="ECO:0000259" key="7">
    <source>
        <dbReference type="PROSITE" id="PS50275"/>
    </source>
</evidence>
<feature type="non-terminal residue" evidence="8">
    <location>
        <position position="1"/>
    </location>
</feature>
<evidence type="ECO:0000256" key="4">
    <source>
        <dbReference type="ARBA" id="ARBA00023337"/>
    </source>
</evidence>
<evidence type="ECO:0000313" key="9">
    <source>
        <dbReference type="Proteomes" id="UP001190700"/>
    </source>
</evidence>
<evidence type="ECO:0000256" key="1">
    <source>
        <dbReference type="ARBA" id="ARBA00004148"/>
    </source>
</evidence>
<dbReference type="PROSITE" id="PS50275">
    <property type="entry name" value="SAC"/>
    <property type="match status" value="1"/>
</dbReference>
<dbReference type="PANTHER" id="PTHR45738:SF5">
    <property type="entry name" value="POLYPHOSPHOINOSITIDE PHOSPHATASE"/>
    <property type="match status" value="1"/>
</dbReference>
<comment type="catalytic activity">
    <reaction evidence="4">
        <text>a 1,2-diacyl-sn-glycero-3-phospho-(1D-myo-inositol-3,5-bisphosphate) + H2O = a 1,2-diacyl-sn-glycero-3-phospho-(1D-myo-inositol-3-phosphate) + phosphate</text>
        <dbReference type="Rhea" id="RHEA:32955"/>
        <dbReference type="ChEBI" id="CHEBI:15377"/>
        <dbReference type="ChEBI" id="CHEBI:43474"/>
        <dbReference type="ChEBI" id="CHEBI:57923"/>
        <dbReference type="ChEBI" id="CHEBI:58088"/>
    </reaction>
</comment>
<dbReference type="GO" id="GO:0043813">
    <property type="term" value="F:phosphatidylinositol-3,5-bisphosphate 5-phosphatase activity"/>
    <property type="evidence" value="ECO:0007669"/>
    <property type="project" value="InterPro"/>
</dbReference>
<comment type="subcellular location">
    <subcellularLocation>
        <location evidence="1">Vacuole membrane</location>
        <topology evidence="1">Peripheral membrane protein</topology>
    </subcellularLocation>
</comment>
<dbReference type="AlphaFoldDB" id="A0AAE0KUB9"/>
<dbReference type="Proteomes" id="UP001190700">
    <property type="component" value="Unassembled WGS sequence"/>
</dbReference>
<evidence type="ECO:0000256" key="5">
    <source>
        <dbReference type="ARBA" id="ARBA00023464"/>
    </source>
</evidence>
<proteinExistence type="predicted"/>